<dbReference type="GO" id="GO:0005886">
    <property type="term" value="C:plasma membrane"/>
    <property type="evidence" value="ECO:0007669"/>
    <property type="project" value="TreeGrafter"/>
</dbReference>
<dbReference type="InterPro" id="IPR001054">
    <property type="entry name" value="A/G_cyclase"/>
</dbReference>
<dbReference type="InterPro" id="IPR050401">
    <property type="entry name" value="Cyclic_nucleotide_synthase"/>
</dbReference>
<dbReference type="PROSITE" id="PS50125">
    <property type="entry name" value="GUANYLATE_CYCLASE_2"/>
    <property type="match status" value="1"/>
</dbReference>
<accession>A0AAX4PH01</accession>
<keyword evidence="4 8" id="KW-1133">Transmembrane helix</keyword>
<dbReference type="GO" id="GO:0035556">
    <property type="term" value="P:intracellular signal transduction"/>
    <property type="evidence" value="ECO:0007669"/>
    <property type="project" value="InterPro"/>
</dbReference>
<keyword evidence="6 7" id="KW-0456">Lyase</keyword>
<feature type="domain" description="Guanylate cyclase" evidence="9">
    <location>
        <begin position="375"/>
        <end position="557"/>
    </location>
</feature>
<organism evidence="10 11">
    <name type="scientific">Chloropicon roscoffensis</name>
    <dbReference type="NCBI Taxonomy" id="1461544"/>
    <lineage>
        <taxon>Eukaryota</taxon>
        <taxon>Viridiplantae</taxon>
        <taxon>Chlorophyta</taxon>
        <taxon>Chloropicophyceae</taxon>
        <taxon>Chloropicales</taxon>
        <taxon>Chloropicaceae</taxon>
        <taxon>Chloropicon</taxon>
    </lineage>
</organism>
<feature type="transmembrane region" description="Helical" evidence="8">
    <location>
        <begin position="264"/>
        <end position="289"/>
    </location>
</feature>
<evidence type="ECO:0000256" key="4">
    <source>
        <dbReference type="ARBA" id="ARBA00022989"/>
    </source>
</evidence>
<evidence type="ECO:0000256" key="2">
    <source>
        <dbReference type="ARBA" id="ARBA00022692"/>
    </source>
</evidence>
<dbReference type="PANTHER" id="PTHR11920:SF335">
    <property type="entry name" value="GUANYLATE CYCLASE"/>
    <property type="match status" value="1"/>
</dbReference>
<feature type="transmembrane region" description="Helical" evidence="8">
    <location>
        <begin position="143"/>
        <end position="164"/>
    </location>
</feature>
<dbReference type="SMART" id="SM00044">
    <property type="entry name" value="CYCc"/>
    <property type="match status" value="1"/>
</dbReference>
<keyword evidence="2 8" id="KW-0812">Transmembrane</keyword>
<protein>
    <submittedName>
        <fullName evidence="10">Guanylate cyclase</fullName>
    </submittedName>
</protein>
<evidence type="ECO:0000313" key="10">
    <source>
        <dbReference type="EMBL" id="WZN65014.1"/>
    </source>
</evidence>
<keyword evidence="11" id="KW-1185">Reference proteome</keyword>
<dbReference type="Gene3D" id="3.30.70.1230">
    <property type="entry name" value="Nucleotide cyclase"/>
    <property type="match status" value="1"/>
</dbReference>
<feature type="transmembrane region" description="Helical" evidence="8">
    <location>
        <begin position="196"/>
        <end position="220"/>
    </location>
</feature>
<comment type="similarity">
    <text evidence="7">Belongs to the adenylyl cyclase class-4/guanylyl cyclase family.</text>
</comment>
<dbReference type="GO" id="GO:0007168">
    <property type="term" value="P:receptor guanylyl cyclase signaling pathway"/>
    <property type="evidence" value="ECO:0007669"/>
    <property type="project" value="TreeGrafter"/>
</dbReference>
<proteinExistence type="inferred from homology"/>
<gene>
    <name evidence="10" type="ORF">HKI87_11g65710</name>
</gene>
<evidence type="ECO:0000256" key="5">
    <source>
        <dbReference type="ARBA" id="ARBA00023136"/>
    </source>
</evidence>
<evidence type="ECO:0000256" key="7">
    <source>
        <dbReference type="RuleBase" id="RU000405"/>
    </source>
</evidence>
<dbReference type="GO" id="GO:0001653">
    <property type="term" value="F:peptide receptor activity"/>
    <property type="evidence" value="ECO:0007669"/>
    <property type="project" value="TreeGrafter"/>
</dbReference>
<evidence type="ECO:0000259" key="9">
    <source>
        <dbReference type="PROSITE" id="PS50125"/>
    </source>
</evidence>
<dbReference type="InterPro" id="IPR018297">
    <property type="entry name" value="A/G_cyclase_CS"/>
</dbReference>
<dbReference type="GO" id="GO:0004016">
    <property type="term" value="F:adenylate cyclase activity"/>
    <property type="evidence" value="ECO:0007669"/>
    <property type="project" value="TreeGrafter"/>
</dbReference>
<feature type="transmembrane region" description="Helical" evidence="8">
    <location>
        <begin position="113"/>
        <end position="136"/>
    </location>
</feature>
<dbReference type="PANTHER" id="PTHR11920">
    <property type="entry name" value="GUANYLYL CYCLASE"/>
    <property type="match status" value="1"/>
</dbReference>
<evidence type="ECO:0000256" key="6">
    <source>
        <dbReference type="ARBA" id="ARBA00023239"/>
    </source>
</evidence>
<dbReference type="CDD" id="cd07302">
    <property type="entry name" value="CHD"/>
    <property type="match status" value="1"/>
</dbReference>
<reference evidence="10 11" key="1">
    <citation type="submission" date="2024-03" db="EMBL/GenBank/DDBJ databases">
        <title>Complete genome sequence of the green alga Chloropicon roscoffensis RCC1871.</title>
        <authorList>
            <person name="Lemieux C."/>
            <person name="Pombert J.-F."/>
            <person name="Otis C."/>
            <person name="Turmel M."/>
        </authorList>
    </citation>
    <scope>NUCLEOTIDE SEQUENCE [LARGE SCALE GENOMIC DNA]</scope>
    <source>
        <strain evidence="10 11">RCC1871</strain>
    </source>
</reference>
<keyword evidence="3" id="KW-0547">Nucleotide-binding</keyword>
<dbReference type="AlphaFoldDB" id="A0AAX4PH01"/>
<evidence type="ECO:0000313" key="11">
    <source>
        <dbReference type="Proteomes" id="UP001472866"/>
    </source>
</evidence>
<comment type="subcellular location">
    <subcellularLocation>
        <location evidence="1">Membrane</location>
    </subcellularLocation>
</comment>
<evidence type="ECO:0000256" key="8">
    <source>
        <dbReference type="SAM" id="Phobius"/>
    </source>
</evidence>
<dbReference type="Proteomes" id="UP001472866">
    <property type="component" value="Chromosome 11"/>
</dbReference>
<keyword evidence="5 8" id="KW-0472">Membrane</keyword>
<sequence length="605" mass="67392">MLFGLVDACLERCIPRNEVSSSDLIRHQVECSSSAKGVRYYSPPQLLLGSFRDREFEREYLDDLALVSKNRLLVGYAIAIIIVTLMPLLYYVLGVLPMHLSGAYDTHKSGVETIAAPIVSLLLFVSGLCSTVYVFYRQRKCYRAVWTIAEAVFLLQVVTSSWYFSVMTQGWIAVFGPSGWVWHLAFIEFPPFLMCFFISLPTGLAVEIIGLMFISFFVIIPLTEGMWLEGDQLSDMEGLVDRTPFYGEVCQQSTELLRECEMNIFLKFTMPFVILSIEALSIIIVSAFVDKSNRVGFVHKRMLAIFTDLKEEEHERQVRLHKELIHNIFPPSVARDLIESQKEEALSLRQLVSSGSSNTLPFLGQTVARMHYGITILFTDIVGFTAMSQACAPIEVMSLLHSLFVAMDALVDEDAQLWKVETIGDAFMVAGGLNLNADVDCTSSSCEMVTLRQIDYSRSQHDSMCSRSQHDSMCGLTKSKVAVHRVKAPDIETAASATVLFGCKALAAASKFVMPNGVRCQIRVGVHTGDVCSGVVGSRMPRYCLFGDTVNTASRMESSGVPGRMQISEATFKLVAGNYQWERRTVEVKGKGRMASYLYAGQVNE</sequence>
<feature type="transmembrane region" description="Helical" evidence="8">
    <location>
        <begin position="73"/>
        <end position="93"/>
    </location>
</feature>
<dbReference type="SUPFAM" id="SSF55073">
    <property type="entry name" value="Nucleotide cyclase"/>
    <property type="match status" value="1"/>
</dbReference>
<dbReference type="EMBL" id="CP151511">
    <property type="protein sequence ID" value="WZN65014.1"/>
    <property type="molecule type" value="Genomic_DNA"/>
</dbReference>
<dbReference type="Pfam" id="PF00211">
    <property type="entry name" value="Guanylate_cyc"/>
    <property type="match status" value="1"/>
</dbReference>
<dbReference type="InterPro" id="IPR029787">
    <property type="entry name" value="Nucleotide_cyclase"/>
</dbReference>
<name>A0AAX4PH01_9CHLO</name>
<dbReference type="GO" id="GO:0000166">
    <property type="term" value="F:nucleotide binding"/>
    <property type="evidence" value="ECO:0007669"/>
    <property type="project" value="UniProtKB-KW"/>
</dbReference>
<dbReference type="PROSITE" id="PS00452">
    <property type="entry name" value="GUANYLATE_CYCLASE_1"/>
    <property type="match status" value="1"/>
</dbReference>
<evidence type="ECO:0000256" key="3">
    <source>
        <dbReference type="ARBA" id="ARBA00022741"/>
    </source>
</evidence>
<dbReference type="GO" id="GO:0004383">
    <property type="term" value="F:guanylate cyclase activity"/>
    <property type="evidence" value="ECO:0007669"/>
    <property type="project" value="TreeGrafter"/>
</dbReference>
<evidence type="ECO:0000256" key="1">
    <source>
        <dbReference type="ARBA" id="ARBA00004370"/>
    </source>
</evidence>